<dbReference type="EMBL" id="BAABFX010000025">
    <property type="protein sequence ID" value="GAA4395068.1"/>
    <property type="molecule type" value="Genomic_DNA"/>
</dbReference>
<dbReference type="Proteomes" id="UP001500390">
    <property type="component" value="Unassembled WGS sequence"/>
</dbReference>
<proteinExistence type="predicted"/>
<comment type="caution">
    <text evidence="1">The sequence shown here is derived from an EMBL/GenBank/DDBJ whole genome shotgun (WGS) entry which is preliminary data.</text>
</comment>
<organism evidence="1 2">
    <name type="scientific">Ornithinibacter aureus</name>
    <dbReference type="NCBI Taxonomy" id="622664"/>
    <lineage>
        <taxon>Bacteria</taxon>
        <taxon>Bacillati</taxon>
        <taxon>Actinomycetota</taxon>
        <taxon>Actinomycetes</taxon>
        <taxon>Micrococcales</taxon>
        <taxon>Intrasporangiaceae</taxon>
        <taxon>Ornithinibacter</taxon>
    </lineage>
</organism>
<gene>
    <name evidence="1" type="ORF">GCM10023153_16770</name>
</gene>
<sequence>MTVMPQTARPGEMSARSKAVVRKVGTTTVYVTKSRAVPVRLGGGKSLRGQDLLLGSTGMITRVTPSDESTVVKVRVKPAKRAKSRAKSTKS</sequence>
<keyword evidence="2" id="KW-1185">Reference proteome</keyword>
<evidence type="ECO:0000313" key="2">
    <source>
        <dbReference type="Proteomes" id="UP001500390"/>
    </source>
</evidence>
<protein>
    <submittedName>
        <fullName evidence="1">Uncharacterized protein</fullName>
    </submittedName>
</protein>
<name>A0ABP8JRP9_9MICO</name>
<accession>A0ABP8JRP9</accession>
<evidence type="ECO:0000313" key="1">
    <source>
        <dbReference type="EMBL" id="GAA4395068.1"/>
    </source>
</evidence>
<reference evidence="2" key="1">
    <citation type="journal article" date="2019" name="Int. J. Syst. Evol. Microbiol.">
        <title>The Global Catalogue of Microorganisms (GCM) 10K type strain sequencing project: providing services to taxonomists for standard genome sequencing and annotation.</title>
        <authorList>
            <consortium name="The Broad Institute Genomics Platform"/>
            <consortium name="The Broad Institute Genome Sequencing Center for Infectious Disease"/>
            <person name="Wu L."/>
            <person name="Ma J."/>
        </authorList>
    </citation>
    <scope>NUCLEOTIDE SEQUENCE [LARGE SCALE GENOMIC DNA]</scope>
    <source>
        <strain evidence="2">JCM 17738</strain>
    </source>
</reference>